<evidence type="ECO:0000256" key="1">
    <source>
        <dbReference type="ARBA" id="ARBA00022679"/>
    </source>
</evidence>
<accession>A0A1G5I4P8</accession>
<dbReference type="RefSeq" id="WP_091543306.1">
    <property type="nucleotide sequence ID" value="NZ_FMUS01000013.1"/>
</dbReference>
<feature type="domain" description="Beta-ketoacyl synthase-like N-terminal" evidence="2">
    <location>
        <begin position="36"/>
        <end position="165"/>
    </location>
</feature>
<dbReference type="Gene3D" id="3.40.47.10">
    <property type="match status" value="1"/>
</dbReference>
<dbReference type="STRING" id="1120976.SAMN03080606_02224"/>
<keyword evidence="1" id="KW-0808">Transferase</keyword>
<organism evidence="3 4">
    <name type="scientific">Alkaliphilus peptidifermentans DSM 18978</name>
    <dbReference type="NCBI Taxonomy" id="1120976"/>
    <lineage>
        <taxon>Bacteria</taxon>
        <taxon>Bacillati</taxon>
        <taxon>Bacillota</taxon>
        <taxon>Clostridia</taxon>
        <taxon>Peptostreptococcales</taxon>
        <taxon>Natronincolaceae</taxon>
        <taxon>Alkaliphilus</taxon>
    </lineage>
</organism>
<gene>
    <name evidence="3" type="ORF">SAMN03080606_02224</name>
</gene>
<dbReference type="GO" id="GO:0004315">
    <property type="term" value="F:3-oxoacyl-[acyl-carrier-protein] synthase activity"/>
    <property type="evidence" value="ECO:0007669"/>
    <property type="project" value="TreeGrafter"/>
</dbReference>
<protein>
    <submittedName>
        <fullName evidence="3">Beta-ketoacyl synthase, N-terminal domain</fullName>
    </submittedName>
</protein>
<dbReference type="SUPFAM" id="SSF53901">
    <property type="entry name" value="Thiolase-like"/>
    <property type="match status" value="1"/>
</dbReference>
<dbReference type="Pfam" id="PF00109">
    <property type="entry name" value="ketoacyl-synt"/>
    <property type="match status" value="1"/>
</dbReference>
<keyword evidence="4" id="KW-1185">Reference proteome</keyword>
<dbReference type="AlphaFoldDB" id="A0A1G5I4P8"/>
<sequence length="322" mass="35836">MNKRVFITGIGCVLGNRFQEDGKYYSIAEGQYEDIIARRRLNALDRISKQCIAAAELAFMDANLKEERIPEDCGIFFGTAFGPISSIHKFDTVSVEKGALFVNPSHFPNTVLNSPACRTGIEFAIAGPVYTICNGITSTLDALGLGYCHVKNNITSLVIAGGVDEVSELQLKTYDSHNTIVEGCGFAVLESEEYMEDKNNVYEILGYDTFSVLKEDTHQICRELSDRIGELVKSLDLQSDVIFFSIYSCLASETVEKILEEIKQYFNNPIKYKLVTEDFIGAGGIVQLFDLMKNSENTRGLNILLNMDEGKATMLLLSKYIK</sequence>
<evidence type="ECO:0000313" key="4">
    <source>
        <dbReference type="Proteomes" id="UP000198636"/>
    </source>
</evidence>
<dbReference type="GO" id="GO:0006633">
    <property type="term" value="P:fatty acid biosynthetic process"/>
    <property type="evidence" value="ECO:0007669"/>
    <property type="project" value="TreeGrafter"/>
</dbReference>
<name>A0A1G5I4P8_9FIRM</name>
<dbReference type="InterPro" id="IPR014030">
    <property type="entry name" value="Ketoacyl_synth_N"/>
</dbReference>
<dbReference type="PANTHER" id="PTHR11712">
    <property type="entry name" value="POLYKETIDE SYNTHASE-RELATED"/>
    <property type="match status" value="1"/>
</dbReference>
<reference evidence="3 4" key="1">
    <citation type="submission" date="2016-10" db="EMBL/GenBank/DDBJ databases">
        <authorList>
            <person name="de Groot N.N."/>
        </authorList>
    </citation>
    <scope>NUCLEOTIDE SEQUENCE [LARGE SCALE GENOMIC DNA]</scope>
    <source>
        <strain evidence="3 4">DSM 18978</strain>
    </source>
</reference>
<proteinExistence type="predicted"/>
<evidence type="ECO:0000259" key="2">
    <source>
        <dbReference type="Pfam" id="PF00109"/>
    </source>
</evidence>
<dbReference type="EMBL" id="FMUS01000013">
    <property type="protein sequence ID" value="SCY70298.1"/>
    <property type="molecule type" value="Genomic_DNA"/>
</dbReference>
<dbReference type="PANTHER" id="PTHR11712:SF336">
    <property type="entry name" value="3-OXOACYL-[ACYL-CARRIER-PROTEIN] SYNTHASE, MITOCHONDRIAL"/>
    <property type="match status" value="1"/>
</dbReference>
<dbReference type="InterPro" id="IPR016039">
    <property type="entry name" value="Thiolase-like"/>
</dbReference>
<dbReference type="InterPro" id="IPR000794">
    <property type="entry name" value="Beta-ketoacyl_synthase"/>
</dbReference>
<dbReference type="Proteomes" id="UP000198636">
    <property type="component" value="Unassembled WGS sequence"/>
</dbReference>
<dbReference type="OrthoDB" id="9808669at2"/>
<evidence type="ECO:0000313" key="3">
    <source>
        <dbReference type="EMBL" id="SCY70298.1"/>
    </source>
</evidence>